<dbReference type="EMBL" id="BMSA01000042">
    <property type="protein sequence ID" value="GGT93080.1"/>
    <property type="molecule type" value="Genomic_DNA"/>
</dbReference>
<dbReference type="Gene3D" id="3.30.70.141">
    <property type="entry name" value="Nucleoside diphosphate kinase-like domain"/>
    <property type="match status" value="1"/>
</dbReference>
<evidence type="ECO:0000256" key="1">
    <source>
        <dbReference type="PROSITE-ProRule" id="PRU00706"/>
    </source>
</evidence>
<sequence length="328" mass="36490">MTISGNLSASGFICEPEKRALFATDSYFLDGCELFSDTDETWRFAFTHALLLLKPDAVATRALLPAIEWTSQAGFEIAAAARIRLNRNTVRAMWHYQFNCATPQRRRLAEFIGSASDSLVLLMRHQQLLSNASIPATLLLSERKGPSDPSRRTPGQLRSHLGDRSFLINLVHASDEPADLLRELCILFNAHDRIKLVRNALLGTDQRNTATALAKGLYDDVPRRDLEFEPAAHRLASEVEEYARNAGPGLRSRLQTGLGRALRQPSAWGPLIELIWQQNLPVDEWDLTVVGCASLPMTLDQHAPLLASVSRTKWLEAFTAVAACPQHM</sequence>
<comment type="caution">
    <text evidence="3">The sequence shown here is derived from an EMBL/GenBank/DDBJ whole genome shotgun (WGS) entry which is preliminary data.</text>
</comment>
<dbReference type="Pfam" id="PF00334">
    <property type="entry name" value="NDK"/>
    <property type="match status" value="1"/>
</dbReference>
<dbReference type="InterPro" id="IPR034907">
    <property type="entry name" value="NDK-like_dom"/>
</dbReference>
<accession>A0A918HS35</accession>
<name>A0A918HS35_9ACTN</name>
<dbReference type="RefSeq" id="WP_189717847.1">
    <property type="nucleotide sequence ID" value="NZ_BMSA01000042.1"/>
</dbReference>
<proteinExistence type="inferred from homology"/>
<dbReference type="SUPFAM" id="SSF54919">
    <property type="entry name" value="Nucleoside diphosphate kinase, NDK"/>
    <property type="match status" value="1"/>
</dbReference>
<evidence type="ECO:0000313" key="3">
    <source>
        <dbReference type="EMBL" id="GGT93080.1"/>
    </source>
</evidence>
<dbReference type="Proteomes" id="UP000646776">
    <property type="component" value="Unassembled WGS sequence"/>
</dbReference>
<dbReference type="AlphaFoldDB" id="A0A918HS35"/>
<dbReference type="PROSITE" id="PS51374">
    <property type="entry name" value="NDPK_LIKE"/>
    <property type="match status" value="1"/>
</dbReference>
<evidence type="ECO:0000259" key="2">
    <source>
        <dbReference type="SMART" id="SM00562"/>
    </source>
</evidence>
<protein>
    <recommendedName>
        <fullName evidence="2">Nucleoside diphosphate kinase-like domain-containing protein</fullName>
    </recommendedName>
</protein>
<comment type="similarity">
    <text evidence="1">Belongs to the NDK family.</text>
</comment>
<comment type="caution">
    <text evidence="1">Lacks conserved residue(s) required for the propagation of feature annotation.</text>
</comment>
<gene>
    <name evidence="3" type="ORF">GCM10010226_83690</name>
</gene>
<feature type="domain" description="Nucleoside diphosphate kinase-like" evidence="2">
    <location>
        <begin position="46"/>
        <end position="195"/>
    </location>
</feature>
<reference evidence="3" key="1">
    <citation type="journal article" date="2014" name="Int. J. Syst. Evol. Microbiol.">
        <title>Complete genome sequence of Corynebacterium casei LMG S-19264T (=DSM 44701T), isolated from a smear-ripened cheese.</title>
        <authorList>
            <consortium name="US DOE Joint Genome Institute (JGI-PGF)"/>
            <person name="Walter F."/>
            <person name="Albersmeier A."/>
            <person name="Kalinowski J."/>
            <person name="Ruckert C."/>
        </authorList>
    </citation>
    <scope>NUCLEOTIDE SEQUENCE</scope>
    <source>
        <strain evidence="3">JCM 4125</strain>
    </source>
</reference>
<dbReference type="InterPro" id="IPR036850">
    <property type="entry name" value="NDK-like_dom_sf"/>
</dbReference>
<reference evidence="3" key="2">
    <citation type="submission" date="2020-09" db="EMBL/GenBank/DDBJ databases">
        <authorList>
            <person name="Sun Q."/>
            <person name="Ohkuma M."/>
        </authorList>
    </citation>
    <scope>NUCLEOTIDE SEQUENCE</scope>
    <source>
        <strain evidence="3">JCM 4125</strain>
    </source>
</reference>
<organism evidence="3 4">
    <name type="scientific">Streptomyces phaeofaciens</name>
    <dbReference type="NCBI Taxonomy" id="68254"/>
    <lineage>
        <taxon>Bacteria</taxon>
        <taxon>Bacillati</taxon>
        <taxon>Actinomycetota</taxon>
        <taxon>Actinomycetes</taxon>
        <taxon>Kitasatosporales</taxon>
        <taxon>Streptomycetaceae</taxon>
        <taxon>Streptomyces</taxon>
    </lineage>
</organism>
<evidence type="ECO:0000313" key="4">
    <source>
        <dbReference type="Proteomes" id="UP000646776"/>
    </source>
</evidence>
<dbReference type="SMART" id="SM00562">
    <property type="entry name" value="NDK"/>
    <property type="match status" value="1"/>
</dbReference>
<keyword evidence="4" id="KW-1185">Reference proteome</keyword>